<dbReference type="Proteomes" id="UP000287547">
    <property type="component" value="Unassembled WGS sequence"/>
</dbReference>
<dbReference type="InterPro" id="IPR016032">
    <property type="entry name" value="Sig_transdc_resp-reg_C-effctor"/>
</dbReference>
<dbReference type="SUPFAM" id="SSF46894">
    <property type="entry name" value="C-terminal effector domain of the bipartite response regulators"/>
    <property type="match status" value="1"/>
</dbReference>
<dbReference type="EMBL" id="QHKI01000002">
    <property type="protein sequence ID" value="RSM90623.1"/>
    <property type="molecule type" value="Genomic_DNA"/>
</dbReference>
<dbReference type="AlphaFoldDB" id="A0A428ZRL4"/>
<dbReference type="InterPro" id="IPR000792">
    <property type="entry name" value="Tscrpt_reg_LuxR_C"/>
</dbReference>
<gene>
    <name evidence="2" type="ORF">DMH04_03945</name>
</gene>
<evidence type="ECO:0000259" key="1">
    <source>
        <dbReference type="Pfam" id="PF00196"/>
    </source>
</evidence>
<comment type="caution">
    <text evidence="2">The sequence shown here is derived from an EMBL/GenBank/DDBJ whole genome shotgun (WGS) entry which is preliminary data.</text>
</comment>
<dbReference type="GO" id="GO:0006355">
    <property type="term" value="P:regulation of DNA-templated transcription"/>
    <property type="evidence" value="ECO:0007669"/>
    <property type="project" value="InterPro"/>
</dbReference>
<feature type="domain" description="HTH luxR-type" evidence="1">
    <location>
        <begin position="29"/>
        <end position="54"/>
    </location>
</feature>
<accession>A0A428ZRL4</accession>
<sequence length="60" mass="6772">MPELVTQCTAFDTSSGQIGRCSSPFVWVNTVKTHLRGIYRKLGVRHRRDAISVARERGLL</sequence>
<dbReference type="InterPro" id="IPR036388">
    <property type="entry name" value="WH-like_DNA-bd_sf"/>
</dbReference>
<dbReference type="GO" id="GO:0003677">
    <property type="term" value="F:DNA binding"/>
    <property type="evidence" value="ECO:0007669"/>
    <property type="project" value="InterPro"/>
</dbReference>
<protein>
    <recommendedName>
        <fullName evidence="1">HTH luxR-type domain-containing protein</fullName>
    </recommendedName>
</protein>
<evidence type="ECO:0000313" key="3">
    <source>
        <dbReference type="Proteomes" id="UP000287547"/>
    </source>
</evidence>
<proteinExistence type="predicted"/>
<reference evidence="2 3" key="1">
    <citation type="submission" date="2018-05" db="EMBL/GenBank/DDBJ databases">
        <title>Evolution of GPA BGCs.</title>
        <authorList>
            <person name="Waglechner N."/>
            <person name="Wright G.D."/>
        </authorList>
    </citation>
    <scope>NUCLEOTIDE SEQUENCE [LARGE SCALE GENOMIC DNA]</scope>
    <source>
        <strain evidence="2 3">A82846</strain>
    </source>
</reference>
<name>A0A428ZRL4_KIBAR</name>
<organism evidence="2 3">
    <name type="scientific">Kibdelosporangium aridum</name>
    <dbReference type="NCBI Taxonomy" id="2030"/>
    <lineage>
        <taxon>Bacteria</taxon>
        <taxon>Bacillati</taxon>
        <taxon>Actinomycetota</taxon>
        <taxon>Actinomycetes</taxon>
        <taxon>Pseudonocardiales</taxon>
        <taxon>Pseudonocardiaceae</taxon>
        <taxon>Kibdelosporangium</taxon>
    </lineage>
</organism>
<evidence type="ECO:0000313" key="2">
    <source>
        <dbReference type="EMBL" id="RSM90623.1"/>
    </source>
</evidence>
<dbReference type="RefSeq" id="WP_037258363.1">
    <property type="nucleotide sequence ID" value="NZ_QHKI01000002.1"/>
</dbReference>
<dbReference type="OrthoDB" id="134985at2"/>
<dbReference type="Pfam" id="PF00196">
    <property type="entry name" value="GerE"/>
    <property type="match status" value="1"/>
</dbReference>
<dbReference type="Gene3D" id="1.10.10.10">
    <property type="entry name" value="Winged helix-like DNA-binding domain superfamily/Winged helix DNA-binding domain"/>
    <property type="match status" value="1"/>
</dbReference>